<dbReference type="Proteomes" id="UP000248291">
    <property type="component" value="Unassembled WGS sequence"/>
</dbReference>
<reference evidence="1 2" key="1">
    <citation type="submission" date="2018-04" db="EMBL/GenBank/DDBJ databases">
        <title>Draft genome sequence of Pseudomonas syringae pv. actinidiae biovar 3 strains isolated from kiwifruit in Kagawa prefecture.</title>
        <authorList>
            <person name="Tabuchi M."/>
            <person name="Saito M."/>
            <person name="Fujiwara S."/>
            <person name="Sasa N."/>
            <person name="Akimitsu K."/>
            <person name="Gomi K."/>
            <person name="Konishi-Sugita S."/>
            <person name="Hamano K."/>
            <person name="Kataoka I."/>
        </authorList>
    </citation>
    <scope>NUCLEOTIDE SEQUENCE [LARGE SCALE GENOMIC DNA]</scope>
    <source>
        <strain evidence="1 2">MAFF212211</strain>
    </source>
</reference>
<accession>A0AAN4Q7F0</accession>
<dbReference type="EMBL" id="BGKA01000132">
    <property type="protein sequence ID" value="GBH17978.1"/>
    <property type="molecule type" value="Genomic_DNA"/>
</dbReference>
<evidence type="ECO:0000313" key="2">
    <source>
        <dbReference type="Proteomes" id="UP000248291"/>
    </source>
</evidence>
<gene>
    <name evidence="1" type="ORF">KPSA3_03955</name>
</gene>
<evidence type="ECO:0000313" key="1">
    <source>
        <dbReference type="EMBL" id="GBH17978.1"/>
    </source>
</evidence>
<sequence length="55" mass="6434">MHRLGVLPSNDDQANQAQMTACIEFFRYLQRSCGARNPMLEALRARRRVFTQIDH</sequence>
<organism evidence="1 2">
    <name type="scientific">Pseudomonas syringae pv. actinidiae</name>
    <dbReference type="NCBI Taxonomy" id="103796"/>
    <lineage>
        <taxon>Bacteria</taxon>
        <taxon>Pseudomonadati</taxon>
        <taxon>Pseudomonadota</taxon>
        <taxon>Gammaproteobacteria</taxon>
        <taxon>Pseudomonadales</taxon>
        <taxon>Pseudomonadaceae</taxon>
        <taxon>Pseudomonas</taxon>
        <taxon>Pseudomonas syringae</taxon>
    </lineage>
</organism>
<proteinExistence type="predicted"/>
<comment type="caution">
    <text evidence="1">The sequence shown here is derived from an EMBL/GenBank/DDBJ whole genome shotgun (WGS) entry which is preliminary data.</text>
</comment>
<protein>
    <submittedName>
        <fullName evidence="1">Phenylalanyl-tRNA synthetase beta subunit</fullName>
    </submittedName>
</protein>
<name>A0AAN4Q7F0_PSESF</name>
<dbReference type="AlphaFoldDB" id="A0AAN4Q7F0"/>